<dbReference type="Pfam" id="PF22936">
    <property type="entry name" value="Pol_BBD"/>
    <property type="match status" value="1"/>
</dbReference>
<protein>
    <recommendedName>
        <fullName evidence="3">Integrase catalytic domain-containing protein</fullName>
    </recommendedName>
</protein>
<dbReference type="PaxDb" id="4097-A0A1S4A801"/>
<dbReference type="GO" id="GO:0006508">
    <property type="term" value="P:proteolysis"/>
    <property type="evidence" value="ECO:0007669"/>
    <property type="project" value="UniProtKB-KW"/>
</dbReference>
<dbReference type="KEGG" id="nta:107794761"/>
<dbReference type="InterPro" id="IPR057670">
    <property type="entry name" value="SH3_retrovirus"/>
</dbReference>
<dbReference type="AlphaFoldDB" id="A0A1S4A801"/>
<dbReference type="InterPro" id="IPR012337">
    <property type="entry name" value="RNaseH-like_sf"/>
</dbReference>
<dbReference type="OrthoDB" id="1938465at2759"/>
<dbReference type="GO" id="GO:0008233">
    <property type="term" value="F:peptidase activity"/>
    <property type="evidence" value="ECO:0007669"/>
    <property type="project" value="UniProtKB-KW"/>
</dbReference>
<dbReference type="InterPro" id="IPR054722">
    <property type="entry name" value="PolX-like_BBD"/>
</dbReference>
<dbReference type="PROSITE" id="PS50994">
    <property type="entry name" value="INTEGRASE"/>
    <property type="match status" value="1"/>
</dbReference>
<dbReference type="GO" id="GO:0015074">
    <property type="term" value="P:DNA integration"/>
    <property type="evidence" value="ECO:0007669"/>
    <property type="project" value="InterPro"/>
</dbReference>
<accession>A0A1S4A801</accession>
<dbReference type="PANTHER" id="PTHR42648">
    <property type="entry name" value="TRANSPOSASE, PUTATIVE-RELATED"/>
    <property type="match status" value="1"/>
</dbReference>
<evidence type="ECO:0000256" key="1">
    <source>
        <dbReference type="ARBA" id="ARBA00022670"/>
    </source>
</evidence>
<feature type="region of interest" description="Disordered" evidence="2">
    <location>
        <begin position="469"/>
        <end position="492"/>
    </location>
</feature>
<feature type="domain" description="Integrase catalytic" evidence="3">
    <location>
        <begin position="272"/>
        <end position="369"/>
    </location>
</feature>
<dbReference type="PANTHER" id="PTHR42648:SF31">
    <property type="entry name" value="RNA-DIRECTED DNA POLYMERASE"/>
    <property type="match status" value="1"/>
</dbReference>
<name>A0A1S4A801_TOBAC</name>
<dbReference type="GO" id="GO:0003676">
    <property type="term" value="F:nucleic acid binding"/>
    <property type="evidence" value="ECO:0007669"/>
    <property type="project" value="InterPro"/>
</dbReference>
<keyword evidence="1" id="KW-0378">Hydrolase</keyword>
<proteinExistence type="predicted"/>
<reference evidence="4" key="1">
    <citation type="submission" date="2025-08" db="UniProtKB">
        <authorList>
            <consortium name="RefSeq"/>
        </authorList>
    </citation>
    <scope>IDENTIFICATION</scope>
</reference>
<keyword evidence="1" id="KW-0645">Protease</keyword>
<evidence type="ECO:0000256" key="2">
    <source>
        <dbReference type="SAM" id="MobiDB-lite"/>
    </source>
</evidence>
<dbReference type="RefSeq" id="XP_016472768.1">
    <property type="nucleotide sequence ID" value="XM_016617282.1"/>
</dbReference>
<dbReference type="STRING" id="4097.A0A1S4A801"/>
<dbReference type="Pfam" id="PF25597">
    <property type="entry name" value="SH3_retrovirus"/>
    <property type="match status" value="1"/>
</dbReference>
<feature type="compositionally biased region" description="Basic and acidic residues" evidence="2">
    <location>
        <begin position="479"/>
        <end position="492"/>
    </location>
</feature>
<evidence type="ECO:0000259" key="3">
    <source>
        <dbReference type="PROSITE" id="PS50994"/>
    </source>
</evidence>
<dbReference type="InterPro" id="IPR036397">
    <property type="entry name" value="RNaseH_sf"/>
</dbReference>
<dbReference type="InterPro" id="IPR001584">
    <property type="entry name" value="Integrase_cat-core"/>
</dbReference>
<dbReference type="Gene3D" id="3.30.420.10">
    <property type="entry name" value="Ribonuclease H-like superfamily/Ribonuclease H"/>
    <property type="match status" value="1"/>
</dbReference>
<sequence>MAVENEEIDTSIAAAGVKLTGPENYTMWSNAMRVSLLGKRHTRETCYKLNRYPPDVKTKKKAGSENAGHFTQEVTGATTNNQTFTANFASTSQVQQGAMPGQGTHNIIQLLGKGSEGNNSTTTTSLPAGCVVTPEVLAKWIVDSGASSHMVHSLSLLVNPKRLNNGKNGTVQLPTGNAASISHIGSTYIVQGQTISNVLHIPDFKYNLLSVSKLTKEMRWAVVFFPEFCIFYELSSEQVKGIGREEDGLYIFYSAGVNTTDIQANVYSASVKVFRSDNGSEFLNSQVTELLHTKCIVHQSSCIYTPQRNGVAERRHKYISEVARSLRFQAFVPLRFWGDCITTAVYIINRLPSTTLQGKSPFEALVGHVPPLDHMRVFGCLGYIADVRRLDKFSPRAVLVEFLGYSMTQKDYKMYNLHSKGFTVSRDVVFKEDIFLFKYASSTISSIFPVLDLNNPILFSENKLPPNHVAPNVASPDDAPPHNHSKSDSSALHEDVVEPSVDSLADSVVISVEQISSILSTAEPLASRRSSKDSRPPVWLKDFVTHNKDKAHYCYPILACVIYDHVSSSFGNAVIIYSAIIEPQTFAEVVKDPK</sequence>
<organism evidence="4">
    <name type="scientific">Nicotiana tabacum</name>
    <name type="common">Common tobacco</name>
    <dbReference type="NCBI Taxonomy" id="4097"/>
    <lineage>
        <taxon>Eukaryota</taxon>
        <taxon>Viridiplantae</taxon>
        <taxon>Streptophyta</taxon>
        <taxon>Embryophyta</taxon>
        <taxon>Tracheophyta</taxon>
        <taxon>Spermatophyta</taxon>
        <taxon>Magnoliopsida</taxon>
        <taxon>eudicotyledons</taxon>
        <taxon>Gunneridae</taxon>
        <taxon>Pentapetalae</taxon>
        <taxon>asterids</taxon>
        <taxon>lamiids</taxon>
        <taxon>Solanales</taxon>
        <taxon>Solanaceae</taxon>
        <taxon>Nicotianoideae</taxon>
        <taxon>Nicotianeae</taxon>
        <taxon>Nicotiana</taxon>
    </lineage>
</organism>
<gene>
    <name evidence="4" type="primary">LOC107794761</name>
</gene>
<dbReference type="InterPro" id="IPR039537">
    <property type="entry name" value="Retrotran_Ty1/copia-like"/>
</dbReference>
<dbReference type="SUPFAM" id="SSF53098">
    <property type="entry name" value="Ribonuclease H-like"/>
    <property type="match status" value="1"/>
</dbReference>
<evidence type="ECO:0000313" key="4">
    <source>
        <dbReference type="RefSeq" id="XP_016472768.1"/>
    </source>
</evidence>